<feature type="compositionally biased region" description="Basic and acidic residues" evidence="1">
    <location>
        <begin position="36"/>
        <end position="102"/>
    </location>
</feature>
<accession>A0A7J8AVR4</accession>
<proteinExistence type="predicted"/>
<dbReference type="Proteomes" id="UP000585614">
    <property type="component" value="Unassembled WGS sequence"/>
</dbReference>
<dbReference type="Pfam" id="PF04538">
    <property type="entry name" value="BEX"/>
    <property type="match status" value="1"/>
</dbReference>
<dbReference type="InterPro" id="IPR021156">
    <property type="entry name" value="TF_A-like/BEX"/>
</dbReference>
<feature type="region of interest" description="Disordered" evidence="1">
    <location>
        <begin position="151"/>
        <end position="196"/>
    </location>
</feature>
<feature type="compositionally biased region" description="Polar residues" evidence="1">
    <location>
        <begin position="186"/>
        <end position="196"/>
    </location>
</feature>
<sequence length="251" mass="28298">MEELCNENEAVPEKQVKMENQEQPQDAGKPAIAGTLDDKKLENEEKIENKRKTEDEEILKDKEEPEEGKPKEEGKPESQEKPKEEGKPENEGKPKEEGKPASEPRAAGKRPARDDVPRKAKRKTNKGLAQCLKVYKEAVHDMHLSNEEIREFDEMARGEDKAPTAADGRISSRRQSPGDFPGVHSEPQTCASHDTYRNSLSTPLHPVLYPGDSDLYGLHQRTPLSFGSQQWTMWSGNFPPTLFPEVSWDAD</sequence>
<feature type="compositionally biased region" description="Basic and acidic residues" evidence="1">
    <location>
        <begin position="151"/>
        <end position="162"/>
    </location>
</feature>
<feature type="compositionally biased region" description="Basic and acidic residues" evidence="1">
    <location>
        <begin position="11"/>
        <end position="20"/>
    </location>
</feature>
<reference evidence="2 3" key="1">
    <citation type="journal article" date="2020" name="Nature">
        <title>Six reference-quality genomes reveal evolution of bat adaptations.</title>
        <authorList>
            <person name="Jebb D."/>
            <person name="Huang Z."/>
            <person name="Pippel M."/>
            <person name="Hughes G.M."/>
            <person name="Lavrichenko K."/>
            <person name="Devanna P."/>
            <person name="Winkler S."/>
            <person name="Jermiin L.S."/>
            <person name="Skirmuntt E.C."/>
            <person name="Katzourakis A."/>
            <person name="Burkitt-Gray L."/>
            <person name="Ray D.A."/>
            <person name="Sullivan K.A.M."/>
            <person name="Roscito J.G."/>
            <person name="Kirilenko B.M."/>
            <person name="Davalos L.M."/>
            <person name="Corthals A.P."/>
            <person name="Power M.L."/>
            <person name="Jones G."/>
            <person name="Ransome R.D."/>
            <person name="Dechmann D.K.N."/>
            <person name="Locatelli A.G."/>
            <person name="Puechmaille S.J."/>
            <person name="Fedrigo O."/>
            <person name="Jarvis E.D."/>
            <person name="Hiller M."/>
            <person name="Vernes S.C."/>
            <person name="Myers E.W."/>
            <person name="Teeling E.C."/>
        </authorList>
    </citation>
    <scope>NUCLEOTIDE SEQUENCE [LARGE SCALE GENOMIC DNA]</scope>
    <source>
        <strain evidence="2">MRhiFer1</strain>
        <tissue evidence="2">Lung</tissue>
    </source>
</reference>
<evidence type="ECO:0000313" key="2">
    <source>
        <dbReference type="EMBL" id="KAF6390315.1"/>
    </source>
</evidence>
<protein>
    <submittedName>
        <fullName evidence="2">Uncharacterized protein</fullName>
    </submittedName>
</protein>
<gene>
    <name evidence="2" type="ORF">mRhiFer1_007889</name>
</gene>
<evidence type="ECO:0000313" key="3">
    <source>
        <dbReference type="Proteomes" id="UP000585614"/>
    </source>
</evidence>
<dbReference type="EMBL" id="JACAGC010000001">
    <property type="protein sequence ID" value="KAF6390315.1"/>
    <property type="molecule type" value="Genomic_DNA"/>
</dbReference>
<dbReference type="AlphaFoldDB" id="A0A7J8AVR4"/>
<name>A0A7J8AVR4_RHIFE</name>
<organism evidence="2 3">
    <name type="scientific">Rhinolophus ferrumequinum</name>
    <name type="common">Greater horseshoe bat</name>
    <dbReference type="NCBI Taxonomy" id="59479"/>
    <lineage>
        <taxon>Eukaryota</taxon>
        <taxon>Metazoa</taxon>
        <taxon>Chordata</taxon>
        <taxon>Craniata</taxon>
        <taxon>Vertebrata</taxon>
        <taxon>Euteleostomi</taxon>
        <taxon>Mammalia</taxon>
        <taxon>Eutheria</taxon>
        <taxon>Laurasiatheria</taxon>
        <taxon>Chiroptera</taxon>
        <taxon>Yinpterochiroptera</taxon>
        <taxon>Rhinolophoidea</taxon>
        <taxon>Rhinolophidae</taxon>
        <taxon>Rhinolophinae</taxon>
        <taxon>Rhinolophus</taxon>
    </lineage>
</organism>
<evidence type="ECO:0000256" key="1">
    <source>
        <dbReference type="SAM" id="MobiDB-lite"/>
    </source>
</evidence>
<feature type="region of interest" description="Disordered" evidence="1">
    <location>
        <begin position="1"/>
        <end position="130"/>
    </location>
</feature>
<comment type="caution">
    <text evidence="2">The sequence shown here is derived from an EMBL/GenBank/DDBJ whole genome shotgun (WGS) entry which is preliminary data.</text>
</comment>